<evidence type="ECO:0000313" key="1">
    <source>
        <dbReference type="EMBL" id="SVC10708.1"/>
    </source>
</evidence>
<dbReference type="AlphaFoldDB" id="A0A382JG67"/>
<gene>
    <name evidence="1" type="ORF">METZ01_LOCUS263562</name>
</gene>
<reference evidence="1" key="1">
    <citation type="submission" date="2018-05" db="EMBL/GenBank/DDBJ databases">
        <authorList>
            <person name="Lanie J.A."/>
            <person name="Ng W.-L."/>
            <person name="Kazmierczak K.M."/>
            <person name="Andrzejewski T.M."/>
            <person name="Davidsen T.M."/>
            <person name="Wayne K.J."/>
            <person name="Tettelin H."/>
            <person name="Glass J.I."/>
            <person name="Rusch D."/>
            <person name="Podicherti R."/>
            <person name="Tsui H.-C.T."/>
            <person name="Winkler M.E."/>
        </authorList>
    </citation>
    <scope>NUCLEOTIDE SEQUENCE</scope>
</reference>
<protein>
    <submittedName>
        <fullName evidence="1">Uncharacterized protein</fullName>
    </submittedName>
</protein>
<dbReference type="EMBL" id="UINC01073948">
    <property type="protein sequence ID" value="SVC10708.1"/>
    <property type="molecule type" value="Genomic_DNA"/>
</dbReference>
<feature type="non-terminal residue" evidence="1">
    <location>
        <position position="25"/>
    </location>
</feature>
<sequence>MVLIAAHLLAFPVVAQDAPAIPSLY</sequence>
<organism evidence="1">
    <name type="scientific">marine metagenome</name>
    <dbReference type="NCBI Taxonomy" id="408172"/>
    <lineage>
        <taxon>unclassified sequences</taxon>
        <taxon>metagenomes</taxon>
        <taxon>ecological metagenomes</taxon>
    </lineage>
</organism>
<proteinExistence type="predicted"/>
<name>A0A382JG67_9ZZZZ</name>
<accession>A0A382JG67</accession>